<dbReference type="InterPro" id="IPR017871">
    <property type="entry name" value="ABC_transporter-like_CS"/>
</dbReference>
<dbReference type="GO" id="GO:0043190">
    <property type="term" value="C:ATP-binding cassette (ABC) transporter complex"/>
    <property type="evidence" value="ECO:0007669"/>
    <property type="project" value="UniProtKB-ARBA"/>
</dbReference>
<dbReference type="InterPro" id="IPR050093">
    <property type="entry name" value="ABC_SmlMolc_Importer"/>
</dbReference>
<accession>A0A2S5KMY6</accession>
<evidence type="ECO:0000256" key="8">
    <source>
        <dbReference type="ARBA" id="ARBA00023136"/>
    </source>
</evidence>
<name>A0A2S5KMY6_9PROT</name>
<dbReference type="CDD" id="cd03259">
    <property type="entry name" value="ABC_Carb_Solutes_like"/>
    <property type="match status" value="1"/>
</dbReference>
<keyword evidence="3" id="KW-0410">Iron transport</keyword>
<keyword evidence="5 10" id="KW-0067">ATP-binding</keyword>
<keyword evidence="1" id="KW-0813">Transport</keyword>
<dbReference type="PROSITE" id="PS00211">
    <property type="entry name" value="ABC_TRANSPORTER_1"/>
    <property type="match status" value="1"/>
</dbReference>
<gene>
    <name evidence="10" type="ORF">C4K68_17775</name>
</gene>
<comment type="caution">
    <text evidence="10">The sequence shown here is derived from an EMBL/GenBank/DDBJ whole genome shotgun (WGS) entry which is preliminary data.</text>
</comment>
<evidence type="ECO:0000256" key="4">
    <source>
        <dbReference type="ARBA" id="ARBA00022741"/>
    </source>
</evidence>
<keyword evidence="8" id="KW-0472">Membrane</keyword>
<dbReference type="InterPro" id="IPR003439">
    <property type="entry name" value="ABC_transporter-like_ATP-bd"/>
</dbReference>
<evidence type="ECO:0000256" key="1">
    <source>
        <dbReference type="ARBA" id="ARBA00022448"/>
    </source>
</evidence>
<keyword evidence="7" id="KW-0406">Ion transport</keyword>
<dbReference type="PROSITE" id="PS50893">
    <property type="entry name" value="ABC_TRANSPORTER_2"/>
    <property type="match status" value="1"/>
</dbReference>
<dbReference type="Gene3D" id="3.40.50.300">
    <property type="entry name" value="P-loop containing nucleotide triphosphate hydrolases"/>
    <property type="match status" value="1"/>
</dbReference>
<dbReference type="AlphaFoldDB" id="A0A2S5KMY6"/>
<keyword evidence="4" id="KW-0547">Nucleotide-binding</keyword>
<dbReference type="OrthoDB" id="9809450at2"/>
<dbReference type="GO" id="GO:0005524">
    <property type="term" value="F:ATP binding"/>
    <property type="evidence" value="ECO:0007669"/>
    <property type="project" value="UniProtKB-KW"/>
</dbReference>
<dbReference type="GO" id="GO:0015408">
    <property type="term" value="F:ABC-type ferric iron transporter activity"/>
    <property type="evidence" value="ECO:0007669"/>
    <property type="project" value="InterPro"/>
</dbReference>
<proteinExistence type="predicted"/>
<keyword evidence="6" id="KW-0408">Iron</keyword>
<organism evidence="10 11">
    <name type="scientific">Proteobacteria bacterium 228</name>
    <dbReference type="NCBI Taxonomy" id="2083153"/>
    <lineage>
        <taxon>Bacteria</taxon>
        <taxon>Pseudomonadati</taxon>
        <taxon>Pseudomonadota</taxon>
    </lineage>
</organism>
<dbReference type="GO" id="GO:0016887">
    <property type="term" value="F:ATP hydrolysis activity"/>
    <property type="evidence" value="ECO:0007669"/>
    <property type="project" value="InterPro"/>
</dbReference>
<feature type="domain" description="ABC transporter" evidence="9">
    <location>
        <begin position="6"/>
        <end position="236"/>
    </location>
</feature>
<evidence type="ECO:0000256" key="6">
    <source>
        <dbReference type="ARBA" id="ARBA00023004"/>
    </source>
</evidence>
<evidence type="ECO:0000256" key="3">
    <source>
        <dbReference type="ARBA" id="ARBA00022496"/>
    </source>
</evidence>
<evidence type="ECO:0000256" key="7">
    <source>
        <dbReference type="ARBA" id="ARBA00023065"/>
    </source>
</evidence>
<sequence length="401" mass="43788">MAGQAVSIEQVEVSFQHTPVLQGVDLEIRDGEFVALLGPSGCGKTTLLRTLAGFQPLQRGQLWLGERNISLLPPEQRGTAMVFQSYALWPHMSVAANMGYGLKLRGCKREAITRRVTELLELLGLQGLAERRIDQLSGGQRQRVALGRALAIEPPVLLLDEPLSNLDTHIRLNLRHELRALQQRLGVTAVLVTHDQEEAMAMADRVAVLHQGRVAQYATPEAIFAQPANETVARFMGADNALVLHWQRLGSHQALLGEEANPVCLNWSAEQALPQTAALPEQGPVQLLFRAARARLLLADEPPQAEGLTLPCVLRQASYLGGRYRYSLDCLGQEVLVDDERRLPLSSPVTLWLAIPDVHLFPLTSSASQSATVPVFAASAASVRQVPLASSRPSSLHTERA</sequence>
<evidence type="ECO:0000313" key="11">
    <source>
        <dbReference type="Proteomes" id="UP000238196"/>
    </source>
</evidence>
<dbReference type="InterPro" id="IPR003593">
    <property type="entry name" value="AAA+_ATPase"/>
</dbReference>
<dbReference type="Pfam" id="PF00005">
    <property type="entry name" value="ABC_tran"/>
    <property type="match status" value="1"/>
</dbReference>
<keyword evidence="2" id="KW-1003">Cell membrane</keyword>
<dbReference type="InterPro" id="IPR015853">
    <property type="entry name" value="ABC_transpr_FbpC"/>
</dbReference>
<evidence type="ECO:0000256" key="2">
    <source>
        <dbReference type="ARBA" id="ARBA00022475"/>
    </source>
</evidence>
<dbReference type="SMART" id="SM00382">
    <property type="entry name" value="AAA"/>
    <property type="match status" value="1"/>
</dbReference>
<dbReference type="EMBL" id="PRLP01000058">
    <property type="protein sequence ID" value="PPC76023.1"/>
    <property type="molecule type" value="Genomic_DNA"/>
</dbReference>
<dbReference type="PANTHER" id="PTHR42781:SF4">
    <property type="entry name" value="SPERMIDINE_PUTRESCINE IMPORT ATP-BINDING PROTEIN POTA"/>
    <property type="match status" value="1"/>
</dbReference>
<dbReference type="InterPro" id="IPR027417">
    <property type="entry name" value="P-loop_NTPase"/>
</dbReference>
<dbReference type="SUPFAM" id="SSF52540">
    <property type="entry name" value="P-loop containing nucleoside triphosphate hydrolases"/>
    <property type="match status" value="1"/>
</dbReference>
<dbReference type="PANTHER" id="PTHR42781">
    <property type="entry name" value="SPERMIDINE/PUTRESCINE IMPORT ATP-BINDING PROTEIN POTA"/>
    <property type="match status" value="1"/>
</dbReference>
<evidence type="ECO:0000313" key="10">
    <source>
        <dbReference type="EMBL" id="PPC76023.1"/>
    </source>
</evidence>
<evidence type="ECO:0000256" key="5">
    <source>
        <dbReference type="ARBA" id="ARBA00022840"/>
    </source>
</evidence>
<evidence type="ECO:0000259" key="9">
    <source>
        <dbReference type="PROSITE" id="PS50893"/>
    </source>
</evidence>
<dbReference type="FunFam" id="3.40.50.300:FF:000042">
    <property type="entry name" value="Maltose/maltodextrin ABC transporter, ATP-binding protein"/>
    <property type="match status" value="1"/>
</dbReference>
<protein>
    <submittedName>
        <fullName evidence="10">Fe3+/spermidine/putrescine ABC transporter ATP-binding protein</fullName>
    </submittedName>
</protein>
<reference evidence="10 11" key="1">
    <citation type="submission" date="2018-02" db="EMBL/GenBank/DDBJ databases">
        <title>novel marine gammaproteobacteria from coastal saline agro ecosystem.</title>
        <authorList>
            <person name="Krishnan R."/>
            <person name="Ramesh Kumar N."/>
        </authorList>
    </citation>
    <scope>NUCLEOTIDE SEQUENCE [LARGE SCALE GENOMIC DNA]</scope>
    <source>
        <strain evidence="10 11">228</strain>
    </source>
</reference>
<dbReference type="Proteomes" id="UP000238196">
    <property type="component" value="Unassembled WGS sequence"/>
</dbReference>